<feature type="transmembrane region" description="Helical" evidence="2">
    <location>
        <begin position="184"/>
        <end position="214"/>
    </location>
</feature>
<dbReference type="PANTHER" id="PTHR30487:SF0">
    <property type="entry name" value="PREPILIN LEADER PEPTIDASE_N-METHYLTRANSFERASE-RELATED"/>
    <property type="match status" value="1"/>
</dbReference>
<feature type="transmembrane region" description="Helical" evidence="2">
    <location>
        <begin position="102"/>
        <end position="119"/>
    </location>
</feature>
<keyword evidence="2" id="KW-0472">Membrane</keyword>
<dbReference type="Gene3D" id="1.20.120.1220">
    <property type="match status" value="1"/>
</dbReference>
<feature type="transmembrane region" description="Helical" evidence="2">
    <location>
        <begin position="126"/>
        <end position="145"/>
    </location>
</feature>
<organism evidence="4 5">
    <name type="scientific">Paenibacillus rhizolycopersici</name>
    <dbReference type="NCBI Taxonomy" id="2780073"/>
    <lineage>
        <taxon>Bacteria</taxon>
        <taxon>Bacillati</taxon>
        <taxon>Bacillota</taxon>
        <taxon>Bacilli</taxon>
        <taxon>Bacillales</taxon>
        <taxon>Paenibacillaceae</taxon>
        <taxon>Paenibacillus</taxon>
    </lineage>
</organism>
<keyword evidence="2" id="KW-1133">Transmembrane helix</keyword>
<sequence>MDANLLLTALNLAAGLALGPALARYGRRLLARRGLLRAVGGEAAGPAAREAAATGEPARGAADASAAAAPASGRLRRAGDLAAALATAALFALMHLKFGASGAWAVGLLLTALAVMCAVTDLTAHIIPNGAVMGFGAVLLVAAPLAGGVPLWSQALGALGGGGLLLLIGLLTSGKGMGMGDVKLLTVFGWVVGFPGVLLALFLASAAGAAAGLLQLARGRRNRGQTLAFGPFLAIGTLVVYMYGKEIIHWYLQNVIPLY</sequence>
<reference evidence="4 5" key="1">
    <citation type="submission" date="2021-01" db="EMBL/GenBank/DDBJ databases">
        <title>Paenibacillus sp.nov. isolated from the rhizosphere soil of tomato plant.</title>
        <authorList>
            <person name="Thin K.K."/>
            <person name="Zhang X."/>
            <person name="He S."/>
        </authorList>
    </citation>
    <scope>NUCLEOTIDE SEQUENCE [LARGE SCALE GENOMIC DNA]</scope>
    <source>
        <strain evidence="4 5">DXFW5</strain>
    </source>
</reference>
<comment type="similarity">
    <text evidence="1">Belongs to the peptidase A24 family.</text>
</comment>
<feature type="domain" description="Prepilin type IV endopeptidase peptidase" evidence="3">
    <location>
        <begin position="108"/>
        <end position="212"/>
    </location>
</feature>
<dbReference type="RefSeq" id="WP_193416726.1">
    <property type="nucleotide sequence ID" value="NZ_JADCNN020000002.1"/>
</dbReference>
<evidence type="ECO:0000313" key="5">
    <source>
        <dbReference type="Proteomes" id="UP001516620"/>
    </source>
</evidence>
<dbReference type="EMBL" id="JADCNN020000002">
    <property type="protein sequence ID" value="MBM6994614.1"/>
    <property type="molecule type" value="Genomic_DNA"/>
</dbReference>
<accession>A0ABS2H4D7</accession>
<dbReference type="InterPro" id="IPR000045">
    <property type="entry name" value="Prepilin_IV_endopep_pep"/>
</dbReference>
<dbReference type="Proteomes" id="UP001516620">
    <property type="component" value="Unassembled WGS sequence"/>
</dbReference>
<comment type="caution">
    <text evidence="4">The sequence shown here is derived from an EMBL/GenBank/DDBJ whole genome shotgun (WGS) entry which is preliminary data.</text>
</comment>
<feature type="transmembrane region" description="Helical" evidence="2">
    <location>
        <begin position="226"/>
        <end position="244"/>
    </location>
</feature>
<dbReference type="Pfam" id="PF01478">
    <property type="entry name" value="Peptidase_A24"/>
    <property type="match status" value="1"/>
</dbReference>
<name>A0ABS2H4D7_9BACL</name>
<dbReference type="PANTHER" id="PTHR30487">
    <property type="entry name" value="TYPE 4 PREPILIN-LIKE PROTEINS LEADER PEPTIDE-PROCESSING ENZYME"/>
    <property type="match status" value="1"/>
</dbReference>
<keyword evidence="5" id="KW-1185">Reference proteome</keyword>
<feature type="transmembrane region" description="Helical" evidence="2">
    <location>
        <begin position="6"/>
        <end position="23"/>
    </location>
</feature>
<keyword evidence="2" id="KW-0812">Transmembrane</keyword>
<evidence type="ECO:0000313" key="4">
    <source>
        <dbReference type="EMBL" id="MBM6994614.1"/>
    </source>
</evidence>
<protein>
    <submittedName>
        <fullName evidence="4">Prepilin peptidase</fullName>
    </submittedName>
</protein>
<feature type="transmembrane region" description="Helical" evidence="2">
    <location>
        <begin position="151"/>
        <end position="172"/>
    </location>
</feature>
<dbReference type="InterPro" id="IPR050882">
    <property type="entry name" value="Prepilin_peptidase/N-MTase"/>
</dbReference>
<gene>
    <name evidence="4" type="ORF">IM700_002935</name>
</gene>
<evidence type="ECO:0000256" key="2">
    <source>
        <dbReference type="SAM" id="Phobius"/>
    </source>
</evidence>
<proteinExistence type="inferred from homology"/>
<evidence type="ECO:0000256" key="1">
    <source>
        <dbReference type="ARBA" id="ARBA00005801"/>
    </source>
</evidence>
<evidence type="ECO:0000259" key="3">
    <source>
        <dbReference type="Pfam" id="PF01478"/>
    </source>
</evidence>